<organism evidence="1 2">
    <name type="scientific">Mycobacteroides abscessus subsp. massiliense</name>
    <dbReference type="NCBI Taxonomy" id="1962118"/>
    <lineage>
        <taxon>Bacteria</taxon>
        <taxon>Bacillati</taxon>
        <taxon>Actinomycetota</taxon>
        <taxon>Actinomycetes</taxon>
        <taxon>Mycobacteriales</taxon>
        <taxon>Mycobacteriaceae</taxon>
        <taxon>Mycobacteroides</taxon>
        <taxon>Mycobacteroides abscessus</taxon>
    </lineage>
</organism>
<name>A0A1U0SVX4_9MYCO</name>
<dbReference type="EMBL" id="FVGW01000001">
    <property type="protein sequence ID" value="SKL52219.1"/>
    <property type="molecule type" value="Genomic_DNA"/>
</dbReference>
<gene>
    <name evidence="1" type="ORF">SAMEA2259716_00888</name>
</gene>
<reference evidence="1 2" key="1">
    <citation type="submission" date="2016-11" db="EMBL/GenBank/DDBJ databases">
        <authorList>
            <consortium name="Pathogen Informatics"/>
        </authorList>
    </citation>
    <scope>NUCLEOTIDE SEQUENCE [LARGE SCALE GENOMIC DNA]</scope>
    <source>
        <strain evidence="1 2">911</strain>
    </source>
</reference>
<evidence type="ECO:0000313" key="2">
    <source>
        <dbReference type="Proteomes" id="UP000190074"/>
    </source>
</evidence>
<sequence>MDTLGGQRLAIVWDVPVLDGQGDPILDEYRKPQVTERVVWVDNCLFEVQSTAEDNQAITTTTTEQSWAFLPVVDGHIPAVDGTGAAAPVAVADIRSAHRIRHLDRDHSMVGDAVLGFDLDGHEDHVFCICQRRVG</sequence>
<dbReference type="AlphaFoldDB" id="A0A1U0SVX4"/>
<proteinExistence type="predicted"/>
<protein>
    <submittedName>
        <fullName evidence="1">Uncharacterized protein</fullName>
    </submittedName>
</protein>
<dbReference type="RefSeq" id="WP_079626631.1">
    <property type="nucleotide sequence ID" value="NZ_FVGW01000001.1"/>
</dbReference>
<dbReference type="Proteomes" id="UP000190074">
    <property type="component" value="Unassembled WGS sequence"/>
</dbReference>
<accession>A0A1U0SVX4</accession>
<evidence type="ECO:0000313" key="1">
    <source>
        <dbReference type="EMBL" id="SKL52219.1"/>
    </source>
</evidence>